<dbReference type="AlphaFoldDB" id="A0A816LBU5"/>
<sequence length="33" mass="3518">MALVLCGPGTPLRWFSFEGTPVKVLLAGMDTPL</sequence>
<protein>
    <submittedName>
        <fullName evidence="1">(rape) hypothetical protein</fullName>
    </submittedName>
</protein>
<dbReference type="EMBL" id="HG994369">
    <property type="protein sequence ID" value="CAF1934689.1"/>
    <property type="molecule type" value="Genomic_DNA"/>
</dbReference>
<evidence type="ECO:0000313" key="1">
    <source>
        <dbReference type="EMBL" id="CAF1934689.1"/>
    </source>
</evidence>
<gene>
    <name evidence="1" type="ORF">DARMORV10_C05P52850.1</name>
</gene>
<accession>A0A816LBU5</accession>
<organism evidence="1">
    <name type="scientific">Brassica napus</name>
    <name type="common">Rape</name>
    <dbReference type="NCBI Taxonomy" id="3708"/>
    <lineage>
        <taxon>Eukaryota</taxon>
        <taxon>Viridiplantae</taxon>
        <taxon>Streptophyta</taxon>
        <taxon>Embryophyta</taxon>
        <taxon>Tracheophyta</taxon>
        <taxon>Spermatophyta</taxon>
        <taxon>Magnoliopsida</taxon>
        <taxon>eudicotyledons</taxon>
        <taxon>Gunneridae</taxon>
        <taxon>Pentapetalae</taxon>
        <taxon>rosids</taxon>
        <taxon>malvids</taxon>
        <taxon>Brassicales</taxon>
        <taxon>Brassicaceae</taxon>
        <taxon>Brassiceae</taxon>
        <taxon>Brassica</taxon>
    </lineage>
</organism>
<name>A0A816LBU5_BRANA</name>
<dbReference type="Proteomes" id="UP001295469">
    <property type="component" value="Chromosome C05"/>
</dbReference>
<reference evidence="1" key="1">
    <citation type="submission" date="2021-01" db="EMBL/GenBank/DDBJ databases">
        <authorList>
            <consortium name="Genoscope - CEA"/>
            <person name="William W."/>
        </authorList>
    </citation>
    <scope>NUCLEOTIDE SEQUENCE</scope>
</reference>
<proteinExistence type="predicted"/>